<dbReference type="EMBL" id="JACHVA010000075">
    <property type="protein sequence ID" value="MBC2601773.1"/>
    <property type="molecule type" value="Genomic_DNA"/>
</dbReference>
<protein>
    <submittedName>
        <fullName evidence="1">Uncharacterized protein</fullName>
    </submittedName>
</protein>
<sequence>MKIFEDGEEISHVEFQTINELSQVRVMVPTSSDAISNLEFVSFISPVGSDHYRVQFSYTGEMWSSVDNGGRVGESFSWSSKVEVEKGKEEVLMRDGSITYTLKAGDELQKLGPLGLEE</sequence>
<evidence type="ECO:0000313" key="2">
    <source>
        <dbReference type="Proteomes" id="UP000525652"/>
    </source>
</evidence>
<dbReference type="Proteomes" id="UP000525652">
    <property type="component" value="Unassembled WGS sequence"/>
</dbReference>
<comment type="caution">
    <text evidence="1">The sequence shown here is derived from an EMBL/GenBank/DDBJ whole genome shotgun (WGS) entry which is preliminary data.</text>
</comment>
<evidence type="ECO:0000313" key="1">
    <source>
        <dbReference type="EMBL" id="MBC2601773.1"/>
    </source>
</evidence>
<reference evidence="1 2" key="1">
    <citation type="submission" date="2020-07" db="EMBL/GenBank/DDBJ databases">
        <authorList>
            <person name="Feng X."/>
        </authorList>
    </citation>
    <scope>NUCLEOTIDE SEQUENCE [LARGE SCALE GENOMIC DNA]</scope>
    <source>
        <strain evidence="1 2">JCM14086</strain>
    </source>
</reference>
<keyword evidence="2" id="KW-1185">Reference proteome</keyword>
<name>A0A7X1E4A2_9BACT</name>
<accession>A0A7X1E4A2</accession>
<gene>
    <name evidence="1" type="ORF">H5P30_08285</name>
</gene>
<dbReference type="RefSeq" id="WP_354586565.1">
    <property type="nucleotide sequence ID" value="NZ_JBEPNX010000001.1"/>
</dbReference>
<dbReference type="AlphaFoldDB" id="A0A7X1E4A2"/>
<proteinExistence type="predicted"/>
<organism evidence="1 2">
    <name type="scientific">Puniceicoccus vermicola</name>
    <dbReference type="NCBI Taxonomy" id="388746"/>
    <lineage>
        <taxon>Bacteria</taxon>
        <taxon>Pseudomonadati</taxon>
        <taxon>Verrucomicrobiota</taxon>
        <taxon>Opitutia</taxon>
        <taxon>Puniceicoccales</taxon>
        <taxon>Puniceicoccaceae</taxon>
        <taxon>Puniceicoccus</taxon>
    </lineage>
</organism>